<accession>H5V7A6</accession>
<dbReference type="Proteomes" id="UP000010297">
    <property type="component" value="Unassembled WGS sequence"/>
</dbReference>
<protein>
    <submittedName>
        <fullName evidence="1">Uncharacterized protein</fullName>
    </submittedName>
</protein>
<gene>
    <name evidence="1" type="ORF">EH105704_22_00230</name>
</gene>
<proteinExistence type="predicted"/>
<dbReference type="EMBL" id="BAFF01000022">
    <property type="protein sequence ID" value="GAB53864.1"/>
    <property type="molecule type" value="Genomic_DNA"/>
</dbReference>
<evidence type="ECO:0000313" key="1">
    <source>
        <dbReference type="EMBL" id="GAB53864.1"/>
    </source>
</evidence>
<dbReference type="RefSeq" id="WP_002438459.1">
    <property type="nucleotide sequence ID" value="NZ_BAFF01000022.1"/>
</dbReference>
<sequence>MFIIRIVSLIGRAFRAAFIPAHTPESKLTSGLFIPTCQGYGMDFSNSDPAWFRRPNYVVPVNIEVPQNMEVLKNIETPPE</sequence>
<evidence type="ECO:0000313" key="2">
    <source>
        <dbReference type="Proteomes" id="UP000010297"/>
    </source>
</evidence>
<dbReference type="AlphaFoldDB" id="H5V7A6"/>
<organism evidence="1 2">
    <name type="scientific">Atlantibacter hermannii NBRC 105704</name>
    <dbReference type="NCBI Taxonomy" id="1115512"/>
    <lineage>
        <taxon>Bacteria</taxon>
        <taxon>Pseudomonadati</taxon>
        <taxon>Pseudomonadota</taxon>
        <taxon>Gammaproteobacteria</taxon>
        <taxon>Enterobacterales</taxon>
        <taxon>Enterobacteriaceae</taxon>
        <taxon>Atlantibacter</taxon>
    </lineage>
</organism>
<comment type="caution">
    <text evidence="1">The sequence shown here is derived from an EMBL/GenBank/DDBJ whole genome shotgun (WGS) entry which is preliminary data.</text>
</comment>
<reference evidence="1 2" key="1">
    <citation type="submission" date="2012-02" db="EMBL/GenBank/DDBJ databases">
        <title>Whole genome shotgun sequence of Escherichia hermannii NBRC 105704.</title>
        <authorList>
            <person name="Yoshida I."/>
            <person name="Hosoyama A."/>
            <person name="Tsuchikane K."/>
            <person name="Katsumata H."/>
            <person name="Yamazaki S."/>
            <person name="Fujita N."/>
        </authorList>
    </citation>
    <scope>NUCLEOTIDE SEQUENCE [LARGE SCALE GENOMIC DNA]</scope>
    <source>
        <strain evidence="1 2">NBRC 105704</strain>
    </source>
</reference>
<name>H5V7A6_ATLHE</name>
<keyword evidence="2" id="KW-1185">Reference proteome</keyword>
<dbReference type="GeneID" id="92828370"/>